<feature type="region of interest" description="Disordered" evidence="1">
    <location>
        <begin position="139"/>
        <end position="165"/>
    </location>
</feature>
<name>A0A4P6EJ99_9MICO</name>
<feature type="domain" description="Transcriptional regulator DauR-like HTH" evidence="3">
    <location>
        <begin position="236"/>
        <end position="297"/>
    </location>
</feature>
<dbReference type="OrthoDB" id="9796595at2"/>
<organism evidence="4 5">
    <name type="scientific">Xylanimonas allomyrinae</name>
    <dbReference type="NCBI Taxonomy" id="2509459"/>
    <lineage>
        <taxon>Bacteria</taxon>
        <taxon>Bacillati</taxon>
        <taxon>Actinomycetota</taxon>
        <taxon>Actinomycetes</taxon>
        <taxon>Micrococcales</taxon>
        <taxon>Promicromonosporaceae</taxon>
        <taxon>Xylanimonas</taxon>
    </lineage>
</organism>
<evidence type="ECO:0000259" key="2">
    <source>
        <dbReference type="Pfam" id="PF08348"/>
    </source>
</evidence>
<dbReference type="AlphaFoldDB" id="A0A4P6EJ99"/>
<evidence type="ECO:0000256" key="1">
    <source>
        <dbReference type="SAM" id="MobiDB-lite"/>
    </source>
</evidence>
<dbReference type="Pfam" id="PF13309">
    <property type="entry name" value="HTH_22"/>
    <property type="match status" value="1"/>
</dbReference>
<dbReference type="KEGG" id="xyl:ET495_04730"/>
<dbReference type="InterPro" id="IPR039445">
    <property type="entry name" value="DauR-like_HTH"/>
</dbReference>
<dbReference type="PANTHER" id="PTHR35568:SF1">
    <property type="entry name" value="TRANSCRIPTIONAL REGULATOR DAUR"/>
    <property type="match status" value="1"/>
</dbReference>
<feature type="domain" description="YheO-like" evidence="2">
    <location>
        <begin position="101"/>
        <end position="210"/>
    </location>
</feature>
<dbReference type="EMBL" id="CP035495">
    <property type="protein sequence ID" value="QAY62680.1"/>
    <property type="molecule type" value="Genomic_DNA"/>
</dbReference>
<evidence type="ECO:0000259" key="3">
    <source>
        <dbReference type="Pfam" id="PF13309"/>
    </source>
</evidence>
<keyword evidence="5" id="KW-1185">Reference proteome</keyword>
<evidence type="ECO:0000313" key="5">
    <source>
        <dbReference type="Proteomes" id="UP000291758"/>
    </source>
</evidence>
<dbReference type="Pfam" id="PF08348">
    <property type="entry name" value="PAS_6"/>
    <property type="match status" value="1"/>
</dbReference>
<dbReference type="Proteomes" id="UP000291758">
    <property type="component" value="Chromosome"/>
</dbReference>
<protein>
    <recommendedName>
        <fullName evidence="6">Transcriptional regulator</fullName>
    </recommendedName>
</protein>
<feature type="compositionally biased region" description="Basic and acidic residues" evidence="1">
    <location>
        <begin position="156"/>
        <end position="165"/>
    </location>
</feature>
<gene>
    <name evidence="4" type="ORF">ET495_04730</name>
</gene>
<reference evidence="4 5" key="1">
    <citation type="submission" date="2019-01" db="EMBL/GenBank/DDBJ databases">
        <title>Genome sequencing of strain 2JSPR-7.</title>
        <authorList>
            <person name="Heo J."/>
            <person name="Kim S.-J."/>
            <person name="Kim J.-S."/>
            <person name="Hong S.-B."/>
            <person name="Kwon S.-W."/>
        </authorList>
    </citation>
    <scope>NUCLEOTIDE SEQUENCE [LARGE SCALE GENOMIC DNA]</scope>
    <source>
        <strain evidence="4 5">2JSPR-7</strain>
    </source>
</reference>
<sequence length="303" mass="32689">MAEVIRMRVMCSRCRPCRGGRSTVPSALRCAWSRPWVSRHCVRGARDATESLLPEEDLWHVSLFGVPPHATIPADEVQDPVSPQTHPFPVGLDVDQLAKLLAPVMRAVATAVGPHCEVVLHDLRGEDFDHTVLAIENGGVSGRGAGGPSAHLGRMATRDESSERDQFGYRARTADGRDLTSSSVYFRDAGGDAVAALCVNVDLTPLQSVRATLAGMMPPAAGGEARSTAPDIESVLDDLIERAIAHVGMPVTLLGKPQRMEVLRFLNDRGAFSVKRAVPRTAKRLGISTVTAYGYLDEVRNPR</sequence>
<dbReference type="InterPro" id="IPR039446">
    <property type="entry name" value="DauR-like"/>
</dbReference>
<evidence type="ECO:0000313" key="4">
    <source>
        <dbReference type="EMBL" id="QAY62680.1"/>
    </source>
</evidence>
<dbReference type="PANTHER" id="PTHR35568">
    <property type="entry name" value="TRANSCRIPTIONAL REGULATOR DAUR"/>
    <property type="match status" value="1"/>
</dbReference>
<evidence type="ECO:0008006" key="6">
    <source>
        <dbReference type="Google" id="ProtNLM"/>
    </source>
</evidence>
<proteinExistence type="predicted"/>
<accession>A0A4P6EJ99</accession>
<dbReference type="InterPro" id="IPR013559">
    <property type="entry name" value="YheO"/>
</dbReference>